<keyword evidence="2" id="KW-1185">Reference proteome</keyword>
<reference evidence="1 2" key="1">
    <citation type="submission" date="2019-12" db="EMBL/GenBank/DDBJ databases">
        <title>Analysis of Enterococcus faecalis vB_EfaS-DELF1.</title>
        <authorList>
            <person name="Delfan A.S."/>
            <person name="Bouzari M."/>
            <person name="Wang R."/>
        </authorList>
    </citation>
    <scope>NUCLEOTIDE SEQUENCE [LARGE SCALE GENOMIC DNA]</scope>
</reference>
<evidence type="ECO:0000313" key="1">
    <source>
        <dbReference type="EMBL" id="BBQ04330.1"/>
    </source>
</evidence>
<proteinExistence type="predicted"/>
<name>A0A5S9MLM6_9CAUD</name>
<dbReference type="Proteomes" id="UP000429954">
    <property type="component" value="Segment"/>
</dbReference>
<protein>
    <submittedName>
        <fullName evidence="1">Uncharacterized protein</fullName>
    </submittedName>
</protein>
<sequence length="107" mass="12499">MNFKIGDIVKGSTLRYDSKVGKIVEIDEDDQEFMYAIICDGYQGWLRTETVELIAEKPPLYTKEDLKKERLEKTYTPAQVRDAITKAYLEFDNDTQRLAFLQGYFSK</sequence>
<evidence type="ECO:0000313" key="2">
    <source>
        <dbReference type="Proteomes" id="UP000429954"/>
    </source>
</evidence>
<accession>A0A5S9MLM6</accession>
<dbReference type="EMBL" id="LC513943">
    <property type="protein sequence ID" value="BBQ04330.1"/>
    <property type="molecule type" value="Genomic_DNA"/>
</dbReference>
<organism evidence="1 2">
    <name type="scientific">Enterococcus phage vB_EfaS-DELF1</name>
    <dbReference type="NCBI Taxonomy" id="2683673"/>
    <lineage>
        <taxon>Viruses</taxon>
        <taxon>Duplodnaviria</taxon>
        <taxon>Heunggongvirae</taxon>
        <taxon>Uroviricota</taxon>
        <taxon>Caudoviricetes</taxon>
        <taxon>Delfunavirus</taxon>
        <taxon>Delfunavirus delf1</taxon>
    </lineage>
</organism>